<dbReference type="Gene3D" id="1.10.10.10">
    <property type="entry name" value="Winged helix-like DNA-binding domain superfamily/Winged helix DNA-binding domain"/>
    <property type="match status" value="1"/>
</dbReference>
<evidence type="ECO:0000313" key="6">
    <source>
        <dbReference type="EMBL" id="PWJ27833.1"/>
    </source>
</evidence>
<evidence type="ECO:0000259" key="4">
    <source>
        <dbReference type="PROSITE" id="PS51071"/>
    </source>
</evidence>
<dbReference type="SUPFAM" id="SSF53697">
    <property type="entry name" value="SIS domain"/>
    <property type="match status" value="1"/>
</dbReference>
<sequence>MDILEHIKSLYPTFTRKQRSIADYLISNPEDICYVTLAQLSQQVGASELTLLRFCEKIGCSSFLELKDKFRDYTQHMIKLLSAPTYFLPEQTVANDADKESLLRDICIQESVTVTDFFAAVNLADIMTAASLIQKSQRIFIFAHDISKTLGEFLSARLQLLNFHAVLIDLDDLAQTQQFLQQLTKEDLAIFFSFPKYYYPIGSIAKKAIEKAGSLLAITDNVTSPVAQCCSHLLLCQTSTRMFYNSLTVPMALLNLLASCLVIDMVPASEREEFIDTLPS</sequence>
<evidence type="ECO:0000313" key="7">
    <source>
        <dbReference type="Proteomes" id="UP000245845"/>
    </source>
</evidence>
<dbReference type="Pfam" id="PF01418">
    <property type="entry name" value="HTH_6"/>
    <property type="match status" value="1"/>
</dbReference>
<keyword evidence="1" id="KW-0805">Transcription regulation</keyword>
<dbReference type="EMBL" id="QGDL01000010">
    <property type="protein sequence ID" value="PWJ27833.1"/>
    <property type="molecule type" value="Genomic_DNA"/>
</dbReference>
<dbReference type="Proteomes" id="UP000245845">
    <property type="component" value="Unassembled WGS sequence"/>
</dbReference>
<proteinExistence type="predicted"/>
<dbReference type="InterPro" id="IPR035472">
    <property type="entry name" value="RpiR-like_SIS"/>
</dbReference>
<dbReference type="InterPro" id="IPR036388">
    <property type="entry name" value="WH-like_DNA-bd_sf"/>
</dbReference>
<feature type="domain" description="SIS" evidence="5">
    <location>
        <begin position="129"/>
        <end position="267"/>
    </location>
</feature>
<dbReference type="SUPFAM" id="SSF46689">
    <property type="entry name" value="Homeodomain-like"/>
    <property type="match status" value="1"/>
</dbReference>
<dbReference type="PROSITE" id="PS51071">
    <property type="entry name" value="HTH_RPIR"/>
    <property type="match status" value="1"/>
</dbReference>
<reference evidence="6 7" key="1">
    <citation type="submission" date="2018-05" db="EMBL/GenBank/DDBJ databases">
        <title>The Hungate 1000. A catalogue of reference genomes from the rumen microbiome.</title>
        <authorList>
            <person name="Kelly W."/>
        </authorList>
    </citation>
    <scope>NUCLEOTIDE SEQUENCE [LARGE SCALE GENOMIC DNA]</scope>
    <source>
        <strain evidence="6 7">NLAE-zl-C242</strain>
    </source>
</reference>
<dbReference type="PANTHER" id="PTHR30514:SF18">
    <property type="entry name" value="RPIR-FAMILY TRANSCRIPTIONAL REGULATOR"/>
    <property type="match status" value="1"/>
</dbReference>
<dbReference type="CDD" id="cd05013">
    <property type="entry name" value="SIS_RpiR"/>
    <property type="match status" value="1"/>
</dbReference>
<dbReference type="InterPro" id="IPR001347">
    <property type="entry name" value="SIS_dom"/>
</dbReference>
<feature type="domain" description="HTH rpiR-type" evidence="4">
    <location>
        <begin position="1"/>
        <end position="77"/>
    </location>
</feature>
<gene>
    <name evidence="6" type="ORF">A8806_1106</name>
</gene>
<evidence type="ECO:0000256" key="1">
    <source>
        <dbReference type="ARBA" id="ARBA00023015"/>
    </source>
</evidence>
<dbReference type="InterPro" id="IPR047640">
    <property type="entry name" value="RpiR-like"/>
</dbReference>
<evidence type="ECO:0000256" key="2">
    <source>
        <dbReference type="ARBA" id="ARBA00023125"/>
    </source>
</evidence>
<keyword evidence="7" id="KW-1185">Reference proteome</keyword>
<dbReference type="GO" id="GO:1901135">
    <property type="term" value="P:carbohydrate derivative metabolic process"/>
    <property type="evidence" value="ECO:0007669"/>
    <property type="project" value="InterPro"/>
</dbReference>
<dbReference type="InterPro" id="IPR000281">
    <property type="entry name" value="HTH_RpiR"/>
</dbReference>
<keyword evidence="3" id="KW-0804">Transcription</keyword>
<dbReference type="PROSITE" id="PS51464">
    <property type="entry name" value="SIS"/>
    <property type="match status" value="1"/>
</dbReference>
<comment type="caution">
    <text evidence="6">The sequence shown here is derived from an EMBL/GenBank/DDBJ whole genome shotgun (WGS) entry which is preliminary data.</text>
</comment>
<dbReference type="RefSeq" id="WP_109732201.1">
    <property type="nucleotide sequence ID" value="NZ_BAAACK010000029.1"/>
</dbReference>
<name>A0A2Y9BJ20_9FIRM</name>
<dbReference type="GO" id="GO:0003677">
    <property type="term" value="F:DNA binding"/>
    <property type="evidence" value="ECO:0007669"/>
    <property type="project" value="UniProtKB-KW"/>
</dbReference>
<accession>A0A2Y9BJ20</accession>
<dbReference type="InterPro" id="IPR046348">
    <property type="entry name" value="SIS_dom_sf"/>
</dbReference>
<evidence type="ECO:0000256" key="3">
    <source>
        <dbReference type="ARBA" id="ARBA00023163"/>
    </source>
</evidence>
<protein>
    <submittedName>
        <fullName evidence="6">RpiR family transcriptional regulator</fullName>
    </submittedName>
</protein>
<dbReference type="InterPro" id="IPR009057">
    <property type="entry name" value="Homeodomain-like_sf"/>
</dbReference>
<dbReference type="Pfam" id="PF01380">
    <property type="entry name" value="SIS"/>
    <property type="match status" value="1"/>
</dbReference>
<dbReference type="Gene3D" id="3.40.50.10490">
    <property type="entry name" value="Glucose-6-phosphate isomerase like protein, domain 1"/>
    <property type="match status" value="1"/>
</dbReference>
<dbReference type="GO" id="GO:0097367">
    <property type="term" value="F:carbohydrate derivative binding"/>
    <property type="evidence" value="ECO:0007669"/>
    <property type="project" value="InterPro"/>
</dbReference>
<evidence type="ECO:0000259" key="5">
    <source>
        <dbReference type="PROSITE" id="PS51464"/>
    </source>
</evidence>
<keyword evidence="2" id="KW-0238">DNA-binding</keyword>
<dbReference type="GO" id="GO:0003700">
    <property type="term" value="F:DNA-binding transcription factor activity"/>
    <property type="evidence" value="ECO:0007669"/>
    <property type="project" value="InterPro"/>
</dbReference>
<dbReference type="OrthoDB" id="63027at2"/>
<dbReference type="AlphaFoldDB" id="A0A2Y9BJ20"/>
<organism evidence="6 7">
    <name type="scientific">Faecalicatena orotica</name>
    <dbReference type="NCBI Taxonomy" id="1544"/>
    <lineage>
        <taxon>Bacteria</taxon>
        <taxon>Bacillati</taxon>
        <taxon>Bacillota</taxon>
        <taxon>Clostridia</taxon>
        <taxon>Lachnospirales</taxon>
        <taxon>Lachnospiraceae</taxon>
        <taxon>Faecalicatena</taxon>
    </lineage>
</organism>
<dbReference type="PANTHER" id="PTHR30514">
    <property type="entry name" value="GLUCOKINASE"/>
    <property type="match status" value="1"/>
</dbReference>